<feature type="domain" description="Methyl-accepting transducer" evidence="6">
    <location>
        <begin position="267"/>
        <end position="503"/>
    </location>
</feature>
<dbReference type="Gene3D" id="6.10.340.10">
    <property type="match status" value="1"/>
</dbReference>
<evidence type="ECO:0000259" key="7">
    <source>
        <dbReference type="PROSITE" id="PS50885"/>
    </source>
</evidence>
<gene>
    <name evidence="8" type="ORF">BBF96_11935</name>
</gene>
<sequence length="566" mass="62975">MIEIDNLEGKKIARRGNLPTNDYSLEKKFLPFLKKDTNIQQLELTEAGLIVKSAAPIKDPDLTTQTNGFIMIGKVLNHDFLIDLQKIIKDDLFILDLNLNPILTTMETEDIQIELDKPEILPEQELYQSDILINKKPYLSGLIPIFNHNNQPIGWFMIATSLEKMYTARRALFTSLFVIALVGGIISIIFSFIITNSITGPLNQLVQLSKKIAGGDLRDHFKTSAKGEIGYLGQSFNQMVSMLHNLVHGIRLSSENVARGSEQLIEVTHQLKNNAKVTDQCIQQIVSRINNQQQQLNSAMDNINSLSESITEIDHGINQVASNSLQADHEVELSTETLTHLMTVMSEIKDAVSASHKIINQLGKKSNKIIGIIDIIRNIAEQTNLLALNASIEAARAGEIGRGFAVVAEEIRKLANESHTAAENINELINSINDEINTAVQMMDKSANTVQEGVSKAEETQNVLLSVNKAVRSTRQSVEEMSAYLQNQQNSIKSMIQIVETIATNGNLAVKEANSSSIAIEKQNQTLNHLLTVAQELDQMARNLREQIISFKLQDEDEPLKDDIEI</sequence>
<dbReference type="KEGG" id="aft:BBF96_11935"/>
<dbReference type="GO" id="GO:0007165">
    <property type="term" value="P:signal transduction"/>
    <property type="evidence" value="ECO:0007669"/>
    <property type="project" value="UniProtKB-KW"/>
</dbReference>
<keyword evidence="5" id="KW-0812">Transmembrane</keyword>
<feature type="domain" description="HAMP" evidence="7">
    <location>
        <begin position="196"/>
        <end position="248"/>
    </location>
</feature>
<keyword evidence="4" id="KW-0175">Coiled coil</keyword>
<dbReference type="Proteomes" id="UP000267250">
    <property type="component" value="Chromosome"/>
</dbReference>
<proteinExistence type="inferred from homology"/>
<protein>
    <recommendedName>
        <fullName evidence="10">Chemotaxis protein</fullName>
    </recommendedName>
</protein>
<keyword evidence="1 3" id="KW-0807">Transducer</keyword>
<feature type="coiled-coil region" evidence="4">
    <location>
        <begin position="282"/>
        <end position="309"/>
    </location>
</feature>
<feature type="coiled-coil region" evidence="4">
    <location>
        <begin position="527"/>
        <end position="554"/>
    </location>
</feature>
<name>A0A3S9T0F2_9FIRM</name>
<dbReference type="EMBL" id="CP016379">
    <property type="protein sequence ID" value="AZR74041.1"/>
    <property type="molecule type" value="Genomic_DNA"/>
</dbReference>
<evidence type="ECO:0008006" key="10">
    <source>
        <dbReference type="Google" id="ProtNLM"/>
    </source>
</evidence>
<comment type="similarity">
    <text evidence="2">Belongs to the methyl-accepting chemotaxis (MCP) protein family.</text>
</comment>
<feature type="transmembrane region" description="Helical" evidence="5">
    <location>
        <begin position="171"/>
        <end position="194"/>
    </location>
</feature>
<evidence type="ECO:0000256" key="2">
    <source>
        <dbReference type="ARBA" id="ARBA00029447"/>
    </source>
</evidence>
<evidence type="ECO:0000256" key="3">
    <source>
        <dbReference type="PROSITE-ProRule" id="PRU00284"/>
    </source>
</evidence>
<evidence type="ECO:0000259" key="6">
    <source>
        <dbReference type="PROSITE" id="PS50111"/>
    </source>
</evidence>
<dbReference type="PANTHER" id="PTHR32089:SF112">
    <property type="entry name" value="LYSOZYME-LIKE PROTEIN-RELATED"/>
    <property type="match status" value="1"/>
</dbReference>
<dbReference type="PROSITE" id="PS50111">
    <property type="entry name" value="CHEMOTAXIS_TRANSDUC_2"/>
    <property type="match status" value="1"/>
</dbReference>
<accession>A0A3S9T0F2</accession>
<dbReference type="Gene3D" id="1.10.287.950">
    <property type="entry name" value="Methyl-accepting chemotaxis protein"/>
    <property type="match status" value="1"/>
</dbReference>
<dbReference type="PANTHER" id="PTHR32089">
    <property type="entry name" value="METHYL-ACCEPTING CHEMOTAXIS PROTEIN MCPB"/>
    <property type="match status" value="1"/>
</dbReference>
<evidence type="ECO:0000256" key="1">
    <source>
        <dbReference type="ARBA" id="ARBA00023224"/>
    </source>
</evidence>
<keyword evidence="5" id="KW-0472">Membrane</keyword>
<dbReference type="GO" id="GO:0016020">
    <property type="term" value="C:membrane"/>
    <property type="evidence" value="ECO:0007669"/>
    <property type="project" value="InterPro"/>
</dbReference>
<dbReference type="Pfam" id="PF00015">
    <property type="entry name" value="MCPsignal"/>
    <property type="match status" value="1"/>
</dbReference>
<dbReference type="PROSITE" id="PS50885">
    <property type="entry name" value="HAMP"/>
    <property type="match status" value="1"/>
</dbReference>
<evidence type="ECO:0000313" key="8">
    <source>
        <dbReference type="EMBL" id="AZR74041.1"/>
    </source>
</evidence>
<evidence type="ECO:0000256" key="5">
    <source>
        <dbReference type="SAM" id="Phobius"/>
    </source>
</evidence>
<dbReference type="SMART" id="SM00304">
    <property type="entry name" value="HAMP"/>
    <property type="match status" value="1"/>
</dbReference>
<dbReference type="InterPro" id="IPR004089">
    <property type="entry name" value="MCPsignal_dom"/>
</dbReference>
<organism evidence="8 9">
    <name type="scientific">Anoxybacter fermentans</name>
    <dbReference type="NCBI Taxonomy" id="1323375"/>
    <lineage>
        <taxon>Bacteria</taxon>
        <taxon>Bacillati</taxon>
        <taxon>Bacillota</taxon>
        <taxon>Clostridia</taxon>
        <taxon>Halanaerobiales</taxon>
        <taxon>Anoxybacter</taxon>
    </lineage>
</organism>
<dbReference type="SUPFAM" id="SSF58104">
    <property type="entry name" value="Methyl-accepting chemotaxis protein (MCP) signaling domain"/>
    <property type="match status" value="1"/>
</dbReference>
<dbReference type="Pfam" id="PF00672">
    <property type="entry name" value="HAMP"/>
    <property type="match status" value="1"/>
</dbReference>
<keyword evidence="5" id="KW-1133">Transmembrane helix</keyword>
<dbReference type="SMART" id="SM00283">
    <property type="entry name" value="MA"/>
    <property type="match status" value="1"/>
</dbReference>
<evidence type="ECO:0000313" key="9">
    <source>
        <dbReference type="Proteomes" id="UP000267250"/>
    </source>
</evidence>
<evidence type="ECO:0000256" key="4">
    <source>
        <dbReference type="SAM" id="Coils"/>
    </source>
</evidence>
<dbReference type="InterPro" id="IPR003660">
    <property type="entry name" value="HAMP_dom"/>
</dbReference>
<reference evidence="8 9" key="1">
    <citation type="submission" date="2016-07" db="EMBL/GenBank/DDBJ databases">
        <title>Genome and transcriptome analysis of iron-reducing fermentative bacteria Anoxybacter fermentans.</title>
        <authorList>
            <person name="Zeng X."/>
            <person name="Shao Z."/>
        </authorList>
    </citation>
    <scope>NUCLEOTIDE SEQUENCE [LARGE SCALE GENOMIC DNA]</scope>
    <source>
        <strain evidence="8 9">DY22613</strain>
    </source>
</reference>
<keyword evidence="9" id="KW-1185">Reference proteome</keyword>
<dbReference type="AlphaFoldDB" id="A0A3S9T0F2"/>
<dbReference type="CDD" id="cd06225">
    <property type="entry name" value="HAMP"/>
    <property type="match status" value="1"/>
</dbReference>